<dbReference type="InterPro" id="IPR029453">
    <property type="entry name" value="Rictor_IV"/>
</dbReference>
<dbReference type="SMART" id="SM01310">
    <property type="entry name" value="RICTOR_V"/>
    <property type="match status" value="1"/>
</dbReference>
<feature type="region of interest" description="Disordered" evidence="2">
    <location>
        <begin position="1075"/>
        <end position="1136"/>
    </location>
</feature>
<dbReference type="InterPro" id="IPR016024">
    <property type="entry name" value="ARM-type_fold"/>
</dbReference>
<dbReference type="InterPro" id="IPR028267">
    <property type="entry name" value="Pianissimo_N"/>
</dbReference>
<dbReference type="Proteomes" id="UP001209878">
    <property type="component" value="Unassembled WGS sequence"/>
</dbReference>
<feature type="compositionally biased region" description="Basic and acidic residues" evidence="2">
    <location>
        <begin position="1220"/>
        <end position="1230"/>
    </location>
</feature>
<dbReference type="SUPFAM" id="SSF48371">
    <property type="entry name" value="ARM repeat"/>
    <property type="match status" value="2"/>
</dbReference>
<dbReference type="PANTHER" id="PTHR13298:SF11">
    <property type="entry name" value="RAPAMYCIN-INSENSITIVE COMPANION OF MTOR"/>
    <property type="match status" value="1"/>
</dbReference>
<evidence type="ECO:0000256" key="2">
    <source>
        <dbReference type="SAM" id="MobiDB-lite"/>
    </source>
</evidence>
<comment type="caution">
    <text evidence="6">The sequence shown here is derived from an EMBL/GenBank/DDBJ whole genome shotgun (WGS) entry which is preliminary data.</text>
</comment>
<dbReference type="Pfam" id="PF14666">
    <property type="entry name" value="RICTOR_M"/>
    <property type="match status" value="1"/>
</dbReference>
<dbReference type="EMBL" id="JAODUO010000002">
    <property type="protein sequence ID" value="KAK2194090.1"/>
    <property type="molecule type" value="Genomic_DNA"/>
</dbReference>
<dbReference type="InterPro" id="IPR028268">
    <property type="entry name" value="Pianissimo_fam"/>
</dbReference>
<keyword evidence="7" id="KW-1185">Reference proteome</keyword>
<evidence type="ECO:0000259" key="5">
    <source>
        <dbReference type="SMART" id="SM01310"/>
    </source>
</evidence>
<dbReference type="SMART" id="SM01308">
    <property type="entry name" value="RICTOR_N"/>
    <property type="match status" value="1"/>
</dbReference>
<dbReference type="InterPro" id="IPR011989">
    <property type="entry name" value="ARM-like"/>
</dbReference>
<dbReference type="PANTHER" id="PTHR13298">
    <property type="entry name" value="CYTOSOLIC REGULATOR PIANISSIMO"/>
    <property type="match status" value="1"/>
</dbReference>
<dbReference type="GO" id="GO:0031932">
    <property type="term" value="C:TORC2 complex"/>
    <property type="evidence" value="ECO:0007669"/>
    <property type="project" value="InterPro"/>
</dbReference>
<feature type="region of interest" description="Disordered" evidence="2">
    <location>
        <begin position="1328"/>
        <end position="1353"/>
    </location>
</feature>
<dbReference type="Pfam" id="PF14668">
    <property type="entry name" value="RICTOR_V"/>
    <property type="match status" value="1"/>
</dbReference>
<feature type="compositionally biased region" description="Polar residues" evidence="2">
    <location>
        <begin position="1075"/>
        <end position="1093"/>
    </location>
</feature>
<feature type="compositionally biased region" description="Polar residues" evidence="2">
    <location>
        <begin position="1329"/>
        <end position="1338"/>
    </location>
</feature>
<evidence type="ECO:0000259" key="4">
    <source>
        <dbReference type="SMART" id="SM01308"/>
    </source>
</evidence>
<sequence length="1754" mass="196542">MAAVSFRGRNLKGRRIKGRHDAGDETVVLDYNKETSENVFEILRNIVKQDVSKTKKLGYYNAFVRLCYRYGNNFKVCFSKVEILCCLRLGLLHEAKEMRAACLRALRYFCQDAETIEALLKLHIDYFIVRALDISMDNEIERIHALRLIRKIMHVCPEKFPASLVHVMVSIANDGTADRDKMVRTCLAILCELALQNAPLVCQCRGIAAITKNVLHTRHLPRIKESLLATILYLINHPHTRQHFKAGVDLEQLLAPFTDCHDNPSTDTAPDFATSDEKENRFTASQSALATIMRSWPGLVSMCKPGGSGLQSLLGVLYLRNMETRKEIMNLLYDVFRLTVPCWSVNFSPALLSTDTARMRDEWRLMEGFVAEEGKFILRHLAKTRCNLVDNHAALLLSAFINAGLLEALVEVISTSDDYVSVRATYLLGELQHMANNVMPNECSEHIHTLPELISMATSGEVTAMERYKATKAIVRLNRLHAQKKRGPVPSSLFLDQLMQFSTAAKAKHSKEQPLRLGKDKLRQCFREHSWLSTSQTGSTSSFSCIPLNWGSAMSYGGSIGVPSVEGEREHDTVTNAIRNSQVTATRENQHWDWELIAAILKWPYESMKMFEDQANQRFVRRLIHFFRPNSRLFSILELSHENSNKCALVGLHLIDLLLEYDGEESKKLMEEWLADIRHCLAEMTVQRVPANAVFSPSNLMNHCCQYYFLFLGRLSASEKGDKFLENMDIYQQLLNLMTITSHDTYVKLIVSSLDYCRDGMSRLILSKGLTAASETARLYSTKFVRVLLRAHVPFVGSWVMELLTLQLYDQSKAVAMEAISVISEACEEQVNLNILIKLKPAVLHLGHKGSMLLARFLSIPAGLNHLLESNYIQPELEKWYKSFNSKYVQIVEERLNEALTTYEKTYDGSCPRRSHRRQPRKDVFVPIHLYGQLVQHKQGFMLLQQQEYLCEFFNIIRQLPMNTEEQVLKVKAALWAVGHIGTSIWGVGLLKDENIVPEIIKLAEECGVFSVRGTAYYVLGLIASTNRGVYILHELGWEAVKHRRGEEWPVIDDEEEDDSETLEMLLETEDSMTSFGSTSDAVKMQKQLTPTRTARVRSDSNCETVSSPSFHSSSPRVSFLIDPSTSPAKSPSNVDSSAVMLSSVSVESSSFHSGDQLCTIMEHHSSDSNEDETRETRSEKAGSTCKPADDVSSHHRRSASERRANRQGSHSPAPAVHFKLVDIGKDRGDGGMGDTGGEKGGGVMGNGTAVAVGDKEQPCVVLEIIEERTDCAAKDDNNVKMTAASTIVNAVITKPRSDSLNTDTTTSGFSSYESGPCIMTESARLTPIPSTDSQHTAPPTPSPREGGDIHQPIHPSEVLRKLANLKRIPSLKRRYSNPVLGHVSHRVNVEECEHFATTYMYMPSRGTQGYATLRALQKQRTRSLEETAETEKGNVASLFQQSPAQMKSRSLDFRLGRPNFMSAGLSKSQLGSEGEEIQTLNRVASAANLMRHMTAGGRAEYIGVALPIDVSMMFEVHEGEDERSESSTATKESCIMEACNKLSVMASRGAAVSDNGMEYHSRTTCLVCQQLRQQDVSECSVQRDEGDYNETVQLISPLSDRSGRSHSNSFCDGSPQFPSSINGSVESLSVASRLLYDSSVESRTQTRKEVLKLIVDLSSSVGVKGSEQGLLILKQKFANAFQDACLYSEVCCLLSHYNYRLNARHFIQELFQDVNFDKLFEVARDILDISEGDASWRKTQDTQLEKVNEFIVT</sequence>
<evidence type="ECO:0000259" key="3">
    <source>
        <dbReference type="SMART" id="SM01307"/>
    </source>
</evidence>
<dbReference type="Pfam" id="PF14663">
    <property type="entry name" value="RasGEF_N_2"/>
    <property type="match status" value="1"/>
</dbReference>
<feature type="compositionally biased region" description="Basic and acidic residues" evidence="2">
    <location>
        <begin position="1188"/>
        <end position="1205"/>
    </location>
</feature>
<organism evidence="6 7">
    <name type="scientific">Ridgeia piscesae</name>
    <name type="common">Tubeworm</name>
    <dbReference type="NCBI Taxonomy" id="27915"/>
    <lineage>
        <taxon>Eukaryota</taxon>
        <taxon>Metazoa</taxon>
        <taxon>Spiralia</taxon>
        <taxon>Lophotrochozoa</taxon>
        <taxon>Annelida</taxon>
        <taxon>Polychaeta</taxon>
        <taxon>Sedentaria</taxon>
        <taxon>Canalipalpata</taxon>
        <taxon>Sabellida</taxon>
        <taxon>Siboglinidae</taxon>
        <taxon>Ridgeia</taxon>
    </lineage>
</organism>
<proteinExistence type="inferred from homology"/>
<feature type="compositionally biased region" description="Polar residues" evidence="2">
    <location>
        <begin position="1124"/>
        <end position="1134"/>
    </location>
</feature>
<evidence type="ECO:0000313" key="7">
    <source>
        <dbReference type="Proteomes" id="UP001209878"/>
    </source>
</evidence>
<name>A0AAD9PFZ3_RIDPI</name>
<dbReference type="InterPro" id="IPR029452">
    <property type="entry name" value="RICTOR_V"/>
</dbReference>
<feature type="region of interest" description="Disordered" evidence="2">
    <location>
        <begin position="1163"/>
        <end position="1244"/>
    </location>
</feature>
<comment type="similarity">
    <text evidence="1">Belongs to the RICTOR family.</text>
</comment>
<dbReference type="InterPro" id="IPR029451">
    <property type="entry name" value="RICTOR_M"/>
</dbReference>
<protein>
    <recommendedName>
        <fullName evidence="8">Rapamycin-insensitive companion of mTOR</fullName>
    </recommendedName>
</protein>
<feature type="domain" description="Rapamycin-insensitive companion of mTOR N-terminal" evidence="4">
    <location>
        <begin position="57"/>
        <end position="440"/>
    </location>
</feature>
<evidence type="ECO:0000313" key="6">
    <source>
        <dbReference type="EMBL" id="KAK2194090.1"/>
    </source>
</evidence>
<dbReference type="Pfam" id="PF14664">
    <property type="entry name" value="RICTOR_N"/>
    <property type="match status" value="1"/>
</dbReference>
<accession>A0AAD9PFZ3</accession>
<dbReference type="GO" id="GO:0043539">
    <property type="term" value="F:protein serine/threonine kinase activator activity"/>
    <property type="evidence" value="ECO:0007669"/>
    <property type="project" value="TreeGrafter"/>
</dbReference>
<dbReference type="Gene3D" id="1.25.10.10">
    <property type="entry name" value="Leucine-rich Repeat Variant"/>
    <property type="match status" value="1"/>
</dbReference>
<feature type="compositionally biased region" description="Gly residues" evidence="2">
    <location>
        <begin position="1231"/>
        <end position="1244"/>
    </location>
</feature>
<gene>
    <name evidence="6" type="ORF">NP493_2g03026</name>
</gene>
<feature type="domain" description="Rapamycin-insensitive companion of mTOR middle" evidence="3">
    <location>
        <begin position="569"/>
        <end position="791"/>
    </location>
</feature>
<feature type="domain" description="Rapamycin-insensitive companion of mTOR" evidence="5">
    <location>
        <begin position="968"/>
        <end position="1040"/>
    </location>
</feature>
<feature type="compositionally biased region" description="Low complexity" evidence="2">
    <location>
        <begin position="1106"/>
        <end position="1120"/>
    </location>
</feature>
<reference evidence="6" key="1">
    <citation type="journal article" date="2023" name="Mol. Biol. Evol.">
        <title>Third-Generation Sequencing Reveals the Adaptive Role of the Epigenome in Three Deep-Sea Polychaetes.</title>
        <authorList>
            <person name="Perez M."/>
            <person name="Aroh O."/>
            <person name="Sun Y."/>
            <person name="Lan Y."/>
            <person name="Juniper S.K."/>
            <person name="Young C.R."/>
            <person name="Angers B."/>
            <person name="Qian P.Y."/>
        </authorList>
    </citation>
    <scope>NUCLEOTIDE SEQUENCE</scope>
    <source>
        <strain evidence="6">R07B-5</strain>
    </source>
</reference>
<dbReference type="GO" id="GO:0038203">
    <property type="term" value="P:TORC2 signaling"/>
    <property type="evidence" value="ECO:0007669"/>
    <property type="project" value="TreeGrafter"/>
</dbReference>
<dbReference type="GO" id="GO:0051897">
    <property type="term" value="P:positive regulation of phosphatidylinositol 3-kinase/protein kinase B signal transduction"/>
    <property type="evidence" value="ECO:0007669"/>
    <property type="project" value="TreeGrafter"/>
</dbReference>
<dbReference type="SMART" id="SM01303">
    <property type="entry name" value="RasGEF_N_2"/>
    <property type="match status" value="1"/>
</dbReference>
<evidence type="ECO:0000256" key="1">
    <source>
        <dbReference type="ARBA" id="ARBA00008878"/>
    </source>
</evidence>
<evidence type="ECO:0008006" key="8">
    <source>
        <dbReference type="Google" id="ProtNLM"/>
    </source>
</evidence>
<dbReference type="SMART" id="SM01307">
    <property type="entry name" value="RICTOR_M"/>
    <property type="match status" value="1"/>
</dbReference>